<dbReference type="EMBL" id="PUHZ01000025">
    <property type="protein sequence ID" value="PQO42267.1"/>
    <property type="molecule type" value="Genomic_DNA"/>
</dbReference>
<dbReference type="SUPFAM" id="SSF52833">
    <property type="entry name" value="Thioredoxin-like"/>
    <property type="match status" value="1"/>
</dbReference>
<feature type="domain" description="Thioredoxin" evidence="1">
    <location>
        <begin position="68"/>
        <end position="209"/>
    </location>
</feature>
<dbReference type="InterPro" id="IPR050553">
    <property type="entry name" value="Thioredoxin_ResA/DsbE_sf"/>
</dbReference>
<dbReference type="InterPro" id="IPR036249">
    <property type="entry name" value="Thioredoxin-like_sf"/>
</dbReference>
<comment type="caution">
    <text evidence="2">The sequence shown here is derived from an EMBL/GenBank/DDBJ whole genome shotgun (WGS) entry which is preliminary data.</text>
</comment>
<gene>
    <name evidence="2" type="ORF">C5Y93_28415</name>
</gene>
<organism evidence="2 3">
    <name type="scientific">Blastopirellula marina</name>
    <dbReference type="NCBI Taxonomy" id="124"/>
    <lineage>
        <taxon>Bacteria</taxon>
        <taxon>Pseudomonadati</taxon>
        <taxon>Planctomycetota</taxon>
        <taxon>Planctomycetia</taxon>
        <taxon>Pirellulales</taxon>
        <taxon>Pirellulaceae</taxon>
        <taxon>Blastopirellula</taxon>
    </lineage>
</organism>
<sequence length="209" mass="22896">METSCPFLCLGEGEHGSQGPRKRSYNCHMGVPRTSSPTRSQSMFSKSMVGLSLALVTLFAVQAPADELKVGDKAPTFTLDGEGADPVKLADFKGKKLVICFNRANWCPFCMKQVTDLQKHYDAIKDAGAEVLVVFREEATGAEGLKKIREKTKATMPFALDLQAEKTGEYSPEGFDTYILDEEGKITAVLEGTKPDRPLGDEILSKLRN</sequence>
<evidence type="ECO:0000259" key="1">
    <source>
        <dbReference type="PROSITE" id="PS51352"/>
    </source>
</evidence>
<dbReference type="InterPro" id="IPR013766">
    <property type="entry name" value="Thioredoxin_domain"/>
</dbReference>
<name>A0A2S8GCU2_9BACT</name>
<evidence type="ECO:0000313" key="3">
    <source>
        <dbReference type="Proteomes" id="UP000237819"/>
    </source>
</evidence>
<accession>A0A2S8GCU2</accession>
<dbReference type="Proteomes" id="UP000237819">
    <property type="component" value="Unassembled WGS sequence"/>
</dbReference>
<protein>
    <recommendedName>
        <fullName evidence="1">Thioredoxin domain-containing protein</fullName>
    </recommendedName>
</protein>
<dbReference type="InterPro" id="IPR000866">
    <property type="entry name" value="AhpC/TSA"/>
</dbReference>
<dbReference type="GO" id="GO:0016209">
    <property type="term" value="F:antioxidant activity"/>
    <property type="evidence" value="ECO:0007669"/>
    <property type="project" value="InterPro"/>
</dbReference>
<evidence type="ECO:0000313" key="2">
    <source>
        <dbReference type="EMBL" id="PQO42267.1"/>
    </source>
</evidence>
<dbReference type="Gene3D" id="3.40.30.10">
    <property type="entry name" value="Glutaredoxin"/>
    <property type="match status" value="1"/>
</dbReference>
<dbReference type="Pfam" id="PF00578">
    <property type="entry name" value="AhpC-TSA"/>
    <property type="match status" value="1"/>
</dbReference>
<proteinExistence type="predicted"/>
<dbReference type="GO" id="GO:0016491">
    <property type="term" value="F:oxidoreductase activity"/>
    <property type="evidence" value="ECO:0007669"/>
    <property type="project" value="InterPro"/>
</dbReference>
<dbReference type="AlphaFoldDB" id="A0A2S8GCU2"/>
<dbReference type="PANTHER" id="PTHR42852">
    <property type="entry name" value="THIOL:DISULFIDE INTERCHANGE PROTEIN DSBE"/>
    <property type="match status" value="1"/>
</dbReference>
<dbReference type="PROSITE" id="PS51352">
    <property type="entry name" value="THIOREDOXIN_2"/>
    <property type="match status" value="1"/>
</dbReference>
<reference evidence="2 3" key="1">
    <citation type="submission" date="2018-02" db="EMBL/GenBank/DDBJ databases">
        <title>Comparative genomes isolates from brazilian mangrove.</title>
        <authorList>
            <person name="Araujo J.E."/>
            <person name="Taketani R.G."/>
            <person name="Silva M.C.P."/>
            <person name="Loureco M.V."/>
            <person name="Andreote F.D."/>
        </authorList>
    </citation>
    <scope>NUCLEOTIDE SEQUENCE [LARGE SCALE GENOMIC DNA]</scope>
    <source>
        <strain evidence="2 3">Nap-Phe MGV</strain>
    </source>
</reference>